<dbReference type="EMBL" id="JACVVK020000516">
    <property type="protein sequence ID" value="KAK7469493.1"/>
    <property type="molecule type" value="Genomic_DNA"/>
</dbReference>
<feature type="region of interest" description="Disordered" evidence="2">
    <location>
        <begin position="4178"/>
        <end position="4208"/>
    </location>
</feature>
<feature type="region of interest" description="Disordered" evidence="2">
    <location>
        <begin position="1888"/>
        <end position="1972"/>
    </location>
</feature>
<feature type="region of interest" description="Disordered" evidence="2">
    <location>
        <begin position="1184"/>
        <end position="1246"/>
    </location>
</feature>
<gene>
    <name evidence="4" type="ORF">BaRGS_00036514</name>
</gene>
<feature type="compositionally biased region" description="Polar residues" evidence="2">
    <location>
        <begin position="1550"/>
        <end position="1564"/>
    </location>
</feature>
<keyword evidence="1" id="KW-0175">Coiled coil</keyword>
<keyword evidence="5" id="KW-1185">Reference proteome</keyword>
<feature type="region of interest" description="Disordered" evidence="2">
    <location>
        <begin position="1468"/>
        <end position="1501"/>
    </location>
</feature>
<feature type="compositionally biased region" description="Low complexity" evidence="2">
    <location>
        <begin position="564"/>
        <end position="575"/>
    </location>
</feature>
<organism evidence="4 5">
    <name type="scientific">Batillaria attramentaria</name>
    <dbReference type="NCBI Taxonomy" id="370345"/>
    <lineage>
        <taxon>Eukaryota</taxon>
        <taxon>Metazoa</taxon>
        <taxon>Spiralia</taxon>
        <taxon>Lophotrochozoa</taxon>
        <taxon>Mollusca</taxon>
        <taxon>Gastropoda</taxon>
        <taxon>Caenogastropoda</taxon>
        <taxon>Sorbeoconcha</taxon>
        <taxon>Cerithioidea</taxon>
        <taxon>Batillariidae</taxon>
        <taxon>Batillaria</taxon>
    </lineage>
</organism>
<feature type="region of interest" description="Disordered" evidence="2">
    <location>
        <begin position="506"/>
        <end position="548"/>
    </location>
</feature>
<feature type="region of interest" description="Disordered" evidence="2">
    <location>
        <begin position="1104"/>
        <end position="1127"/>
    </location>
</feature>
<feature type="compositionally biased region" description="Basic and acidic residues" evidence="2">
    <location>
        <begin position="1040"/>
        <end position="1055"/>
    </location>
</feature>
<feature type="region of interest" description="Disordered" evidence="2">
    <location>
        <begin position="669"/>
        <end position="709"/>
    </location>
</feature>
<feature type="compositionally biased region" description="Low complexity" evidence="2">
    <location>
        <begin position="1104"/>
        <end position="1117"/>
    </location>
</feature>
<feature type="region of interest" description="Disordered" evidence="2">
    <location>
        <begin position="804"/>
        <end position="844"/>
    </location>
</feature>
<feature type="domain" description="Bridge-like lipid transfer protein family member 1 C-terminal" evidence="3">
    <location>
        <begin position="3702"/>
        <end position="4286"/>
    </location>
</feature>
<evidence type="ECO:0000259" key="3">
    <source>
        <dbReference type="SMART" id="SM01220"/>
    </source>
</evidence>
<feature type="compositionally biased region" description="Polar residues" evidence="2">
    <location>
        <begin position="3661"/>
        <end position="3671"/>
    </location>
</feature>
<dbReference type="SMART" id="SM01220">
    <property type="entry name" value="FSA_C"/>
    <property type="match status" value="1"/>
</dbReference>
<feature type="compositionally biased region" description="Polar residues" evidence="2">
    <location>
        <begin position="3427"/>
        <end position="3442"/>
    </location>
</feature>
<feature type="region of interest" description="Disordered" evidence="2">
    <location>
        <begin position="910"/>
        <end position="945"/>
    </location>
</feature>
<dbReference type="Pfam" id="PF25040">
    <property type="entry name" value="BLTP1_C"/>
    <property type="match status" value="2"/>
</dbReference>
<feature type="compositionally biased region" description="Basic and acidic residues" evidence="2">
    <location>
        <begin position="1187"/>
        <end position="1196"/>
    </location>
</feature>
<feature type="region of interest" description="Disordered" evidence="2">
    <location>
        <begin position="2935"/>
        <end position="3027"/>
    </location>
</feature>
<comment type="caution">
    <text evidence="4">The sequence shown here is derived from an EMBL/GenBank/DDBJ whole genome shotgun (WGS) entry which is preliminary data.</text>
</comment>
<feature type="compositionally biased region" description="Polar residues" evidence="2">
    <location>
        <begin position="510"/>
        <end position="524"/>
    </location>
</feature>
<evidence type="ECO:0000256" key="2">
    <source>
        <dbReference type="SAM" id="MobiDB-lite"/>
    </source>
</evidence>
<feature type="compositionally biased region" description="Basic and acidic residues" evidence="2">
    <location>
        <begin position="672"/>
        <end position="709"/>
    </location>
</feature>
<feature type="compositionally biased region" description="Low complexity" evidence="2">
    <location>
        <begin position="3675"/>
        <end position="3689"/>
    </location>
</feature>
<dbReference type="Proteomes" id="UP001519460">
    <property type="component" value="Unassembled WGS sequence"/>
</dbReference>
<accession>A0ABD0JBS4</accession>
<feature type="compositionally biased region" description="Polar residues" evidence="2">
    <location>
        <begin position="3613"/>
        <end position="3627"/>
    </location>
</feature>
<feature type="region of interest" description="Disordered" evidence="2">
    <location>
        <begin position="3220"/>
        <end position="3269"/>
    </location>
</feature>
<name>A0ABD0JBS4_9CAEN</name>
<feature type="region of interest" description="Disordered" evidence="2">
    <location>
        <begin position="632"/>
        <end position="655"/>
    </location>
</feature>
<feature type="non-terminal residue" evidence="4">
    <location>
        <position position="1"/>
    </location>
</feature>
<feature type="region of interest" description="Disordered" evidence="2">
    <location>
        <begin position="3113"/>
        <end position="3157"/>
    </location>
</feature>
<evidence type="ECO:0000313" key="4">
    <source>
        <dbReference type="EMBL" id="KAK7469493.1"/>
    </source>
</evidence>
<dbReference type="Pfam" id="PF25039">
    <property type="entry name" value="BLTP1_M"/>
    <property type="match status" value="3"/>
</dbReference>
<feature type="compositionally biased region" description="Low complexity" evidence="2">
    <location>
        <begin position="1216"/>
        <end position="1234"/>
    </location>
</feature>
<feature type="region of interest" description="Disordered" evidence="2">
    <location>
        <begin position="3403"/>
        <end position="3442"/>
    </location>
</feature>
<feature type="region of interest" description="Disordered" evidence="2">
    <location>
        <begin position="2252"/>
        <end position="2271"/>
    </location>
</feature>
<feature type="region of interest" description="Disordered" evidence="2">
    <location>
        <begin position="1022"/>
        <end position="1055"/>
    </location>
</feature>
<feature type="region of interest" description="Disordered" evidence="2">
    <location>
        <begin position="1850"/>
        <end position="1872"/>
    </location>
</feature>
<dbReference type="PANTHER" id="PTHR31640">
    <property type="entry name" value="TRANSMEMBRANE PROTEIN KIAA1109"/>
    <property type="match status" value="1"/>
</dbReference>
<dbReference type="Pfam" id="PF20413">
    <property type="entry name" value="BLTP1_N"/>
    <property type="match status" value="1"/>
</dbReference>
<dbReference type="InterPro" id="IPR056741">
    <property type="entry name" value="BLTP1_M"/>
</dbReference>
<feature type="compositionally biased region" description="Low complexity" evidence="2">
    <location>
        <begin position="1860"/>
        <end position="1871"/>
    </location>
</feature>
<feature type="compositionally biased region" description="Basic and acidic residues" evidence="2">
    <location>
        <begin position="4192"/>
        <end position="4205"/>
    </location>
</feature>
<feature type="region of interest" description="Disordered" evidence="2">
    <location>
        <begin position="1537"/>
        <end position="1564"/>
    </location>
</feature>
<feature type="compositionally biased region" description="Polar residues" evidence="2">
    <location>
        <begin position="2254"/>
        <end position="2271"/>
    </location>
</feature>
<dbReference type="InterPro" id="IPR033616">
    <property type="entry name" value="BLTP1"/>
</dbReference>
<dbReference type="InterPro" id="IPR047104">
    <property type="entry name" value="BLTP1_N"/>
</dbReference>
<dbReference type="InterPro" id="IPR056742">
    <property type="entry name" value="BLTP1_C"/>
</dbReference>
<proteinExistence type="predicted"/>
<evidence type="ECO:0000256" key="1">
    <source>
        <dbReference type="SAM" id="Coils"/>
    </source>
</evidence>
<protein>
    <recommendedName>
        <fullName evidence="3">Bridge-like lipid transfer protein family member 1 C-terminal domain-containing protein</fullName>
    </recommendedName>
</protein>
<evidence type="ECO:0000313" key="5">
    <source>
        <dbReference type="Proteomes" id="UP001519460"/>
    </source>
</evidence>
<reference evidence="4 5" key="1">
    <citation type="journal article" date="2023" name="Sci. Data">
        <title>Genome assembly of the Korean intertidal mud-creeper Batillaria attramentaria.</title>
        <authorList>
            <person name="Patra A.K."/>
            <person name="Ho P.T."/>
            <person name="Jun S."/>
            <person name="Lee S.J."/>
            <person name="Kim Y."/>
            <person name="Won Y.J."/>
        </authorList>
    </citation>
    <scope>NUCLEOTIDE SEQUENCE [LARGE SCALE GENOMIC DNA]</scope>
    <source>
        <strain evidence="4">Wonlab-2016</strain>
    </source>
</reference>
<feature type="compositionally biased region" description="Basic and acidic residues" evidence="2">
    <location>
        <begin position="3411"/>
        <end position="3424"/>
    </location>
</feature>
<feature type="compositionally biased region" description="Low complexity" evidence="2">
    <location>
        <begin position="598"/>
        <end position="608"/>
    </location>
</feature>
<dbReference type="PANTHER" id="PTHR31640:SF1">
    <property type="entry name" value="BRIDGE-LIKE LIPID TRANSFER PROTEIN FAMILY MEMBER 1"/>
    <property type="match status" value="1"/>
</dbReference>
<feature type="compositionally biased region" description="Polar residues" evidence="2">
    <location>
        <begin position="3249"/>
        <end position="3263"/>
    </location>
</feature>
<sequence>EDYFGEDERVTDFAKSVSGLEDTESSFVHVNSPGEATENELFDPRLYRPFAVTVSVTLHDIQAHLVKNCNKDDPPCPCVHVERLCFEMDKKYTNTKLQLLLSPCVLMAKDNLPRDGDNDHLRDGHLALSGLQVRGHAMFSHEGLPLESETLEYAWLIEAIIGTVSGKLTSPQLQNIAEFIQTFVMLVDNPENKLMRPIPFMLCQHMLPQPQCRMLPDCPFPCPSAEDIKYRMVRVSLDSINVFVMETGSALNLSVRPVRIANCNLHGPTTRAGITGLVEHVAFKQYISCAQNRVDNKHADIWLEAGGFALGPITVEAAMALPNPQLHSLQDVFLKLHDKKLKRLWFLWPSEEKVTSPGPLVAGKCGCLGGCEFFGKNKNGLTFFKARKHRESSQVAIPQVCSAGHDPGFGQSLLHEGKLVFEVSQIWQRVSPTKISPTQFSFTRGYMSDLASPDGIDVTMVTTASAGSTSSMVEGVSGGAGLLHTPVKVSEETALLRGHISPHVGVRPLSSHSDSLAYHTSTPAGPSPGDSHQDTLSLTDQHSPEGRVRGGVRDVSLYLQQTHAASASNPSSPSALRNGHRSSISSGRSQEGVRTRFSSKSSLASPVSLRHAVGMGSGRVSSTMSLESDKYFSAEEEMQSSSEAEGRSPLDSYNLSSEDSLEATMTTMMENRQGRSSDDRDRTLEFRGRGSDRSDSGTLRDRTLEQQDRRHLVSELSADGTLSSSDGHTTLRYEDDEDNFQCPDWACPGPAHNIYPIKKGLRSVQSEYSLSSASHSVYSATSSWVPHFNKVKEGFSMSVMRQKEEIKLPSPPSRKSGGPAFTFQTRGEQEEEGEDNSESLATLSDNTSKTTAVVQVTGALEVLVTPLFLESLQRYVEAVTPTLSKLHPSALIDGLHSQCLERLKQQNKLKKLSEGEEGVSPTTTTSGGQPRMSGGSRSDGRDDGLDVARTSSLQALFTLPRINICVLQASIVEEVIPFSSLDNVHDLTAVSLMAVSIDSIRCQLLANKHSCKLIQVPSGKEALGPKLSNTPLPTPAKAGQEPDKEMEQETEVSREENVGTLHISRIHVQLRRLLKHSNFSENIVLTAIPDHRSTVFFTFSHDTSTISSTGSSQQPGSPRRRLSRQSSRDWRDDWTLGSIGFIMMECGLEDVSITAVRRLGYKESEEAQMEQRLDGIEKILTELQTSTREEIEERAESTSSPTDEPVPLSSPSARQSTMSISSSWDSTTSIPSDSCEVKTAKPSAEPLKGDASTGILKLKNVWFNFAAPPPISIKKKVDFTRLDWNLLSTATPAINAWMNPSDRLMTSVRQLVRVLSMRTCSVIACMMTEALDVQGIHVSYKSKFGKLSSLSKTLQEDPSCQLLTVLRKYLHKVGTTPVENAVASETVPQIITLQKGVLALMRQWKNVLYMPNLAEINFKSKKTVRPYNVTFSLPTSDSMDPLCMDDGEVTLENFDVVDERMSLLRAEGGSVHKTPSNPSLASRGKQSHSTIGKGDNTGVDGASVGSSVSFRNKKLMGNLFSQLGSKNKPKGIFTTSSGGAVIDSPEHRVNTATPGTSSGMIRNDSNLSFTSAESASSIEHLVSPTPPHTPLKGGLGLKPTSILKNRQQQGDLYQWMSRQQQQGEGDLYQWMSKQQEGFKIPLEEDLKYGVRGQHHDSWIGLGSAWSQDDSRTDLDQEYSTVATSIMQLADAQILFKPFLQSLGLHVESVRPSAMMKNFGGHLLLQGHLDVLKIQIAESQPSPHHKGKGKAKGKRHRLNMNAGTPAFVCEGFEVDISMKDVVDFSDSEDNGGAPAFPTFAMHKLEAKPTTLQINLMVESQSITQHVLTMVDNIKETQVELKERRSSIDWVRTHRKQESKDSTSSADTQQSDLSHSERLAFELMQSTKSGFGDVSNHGAEKAALKSQPPKPTSLHGSSSAGGGHDTTKRPDALSVAASGKKTPTQLRFAKEAKKPPAAKSEVTPGQSEVMTPPQSLNLSDSVTIDMADTSSPAVAEKTIIDEIKESTPQCWRHLYHLLDLYAKLPEPKTVIRKPAVRKQLPVIEEEDGEKESLLRAEQERAATPLADSKRGSVGRVDVAAAEESRLGSHPRLARTSFIRTRFKQSIYIGESVPLVVFGIAKIQRVQMLAELSGLKLEAELRKVHATGTYKKKVKGFLHRKSSDSSFTAHVGHTMIMLLEGVPPGMQTVVTVNISKSQALLTTVMRRGKEHNSALVSVGVIDVNIPQHPVVLHGMMTRSSRRLTTTLQEFRWPLSRTGKSQEMSNETNNAMPQQQEKVADTGKATTEQAAKKGVEKVTDKSLHIHFKAVLHGLIIGASILPSLKAQHKTGAITVTGITGKKARFNLVLPKHTLSFKSKVTTSGESTIPSSASIELPPIQVIADYRHAKSEAANSQSSGMEEGLQLKEGSYLNAVAEVGMLEHSLTTDLLNHLVFVQKVFMKEVNEVVQKVSGSDQPLRLWSEDDKRIIETHHDTLLYSFSIRLKGIQITATTPTSNAVRFETGEITLEVSNRVRMAAKDTASDNELEEAQKMFIQAVVDLNLALGQLLKNPVFEEAEPEFHTVAFFKTTIRVRNALQDEMVPQVSSDQEALLIHLSRPIMLAQPRAFDKAVLVWLNYKNAYEYWTEQRMALNNEVLTATRQVMDKLPQMAPSSATTSFNTLFLQLTVDDIGICVPLHSSPFQSQGPSTSRLVDSEPGAALVLTVESTQISACSSGSLISKGKFEGFCLRFANDFETSWDDWKPNSNDTLMNLCTVPAGTYEVCSRTINKQASDPLGNAKWILNVTWEMQGIDVHLDPNIGKQLSALGHTLTAIAGDLEENQNYSSDECDGGDYDDFDIEATDTEPEFASRRTSLAEDILPEIVFSHDVDPKERARHIERQMNEQAKVVQDLKQLGASESTIEAEKRRLEELQNMLFHDFRRDVLNRLKRQSDRASVIRDKLGLGSRPAHVRSRSYGGRRRDGSAKADPTQVRSQTLDRPRSAHHRHLDPSSARVQFGGIRHSTYTPPGSPDAFSMSFDEGDLRDPHPGSLKKTWSLQDIMSSDSASSLSSDTDADTVRSISSMGHTRHSEHKADGQHTGSISSAKTALEPNIDFELDVKVFIDNGKCILYPKEAKEEEFKRQQGKRERHVSGDAQATTPSTRQKMKRMESAPPALMNKKQSAPQVETTVFFMPSVDVKVHYNSRTSFFETSCGGGSSADLGTRTAPATVPSDRVSEDVFNAYPFSTQPERGADHFRTPPSRHVHMTHEDSQKSFSGDSNADGSETLSVSGGSGKKAVKKANLYAWLSLQTLPEEMIISPCLLDFLEQALEPLPISPSTQHKKVSAVDMDSVLNLNMDLDASQASLGLPMGPAFFPVDVVVNIKVEPSTIRFNCQPISRVECLLQVPSLELVFSTKKTDVEGLLSDVGKRMSGGTRDRHSSGNHERGRTRLGSTLSDTQNLPSSNSGGLSVTGCLSDFSLYVFHPYGGGQRRFFQGSPSYSGTQRSYLGSILEHGASFMEMVGKDSLSLNVEFIRVNISRTRKVEIQGDNSSSRLDPQQKSTVVRFSAICDIGKASFKYDMRRLSEILALPKAWYRRNLARRLFLGDDSMTQPGGEDEDSSSSASSPGHSEQRPLYMTQNSVSSPSITNLFTPPKRTHHRRASSGDKLKFQLSPDFKNEIASRGGRTTTQHSPVESSSRDTAQSASRTSTASRSRSKHTSPDLQRHRNSLQPSVNLMSSWETLVLFAVNLSRLDVEVNMSNVMGHTVWKTREVKSTGRLSIDSNGHKNLKISAGLGGSSFDSRGGVVGGAIDLQDLNTFFQVTEDPDLGRDPDHRAGLTLYAIEGRVDYMGSSVLMTRLSTLDVSLHDEWHVEKHMEEDTPVATTRSANLFVNGSLTWDQFHLMISRSTTPDLIKLVGKLDEFFSQQLTSSRRAFSAFGSISSGRRVERRPSQDSVLAELRHHRHWQGALEHLTGCHFSMLPHMLPNEGMILGGTITLRGRNLTLASFHGINFRSRYWALFNIQHPYILFSTEAQKMQDEGVHIVQDLQFMVGQEKTPSVAAIPDGQPIATISKVSRGHIAPQQFTSVREWFHYAFSSVEKDIDAFPEIKRDTVDSPVETRKVRKSQTYNHETEIIFALPALYMNLKSTHCQGKHEPQQDDPKPVVECSFMTEFYDHIKVAMDAEVILFLHDLVSSYIKEKDKAGSRASGQGQSRGGEKSPETERRRLTDPTTALKQDWREFHCKTWQMEPTVRLLHWASTQIDPVGADYVLQKLGFSHARVTIPKWMQRGFMDPLDKVLSLLVDRLIITLRDQQKEEECAEKGDV</sequence>
<feature type="region of interest" description="Disordered" evidence="2">
    <location>
        <begin position="3583"/>
        <end position="3706"/>
    </location>
</feature>
<feature type="compositionally biased region" description="Basic and acidic residues" evidence="2">
    <location>
        <begin position="3113"/>
        <end position="3128"/>
    </location>
</feature>
<feature type="region of interest" description="Disordered" evidence="2">
    <location>
        <begin position="563"/>
        <end position="610"/>
    </location>
</feature>
<feature type="coiled-coil region" evidence="1">
    <location>
        <begin position="2871"/>
        <end position="2911"/>
    </location>
</feature>
<feature type="region of interest" description="Disordered" evidence="2">
    <location>
        <begin position="3059"/>
        <end position="3079"/>
    </location>
</feature>
<feature type="compositionally biased region" description="Polar residues" evidence="2">
    <location>
        <begin position="1961"/>
        <end position="1972"/>
    </location>
</feature>